<gene>
    <name evidence="1" type="ORF">GCM10010994_52260</name>
</gene>
<evidence type="ECO:0000313" key="1">
    <source>
        <dbReference type="EMBL" id="GGC87823.1"/>
    </source>
</evidence>
<dbReference type="EMBL" id="BMGG01000010">
    <property type="protein sequence ID" value="GGC87823.1"/>
    <property type="molecule type" value="Genomic_DNA"/>
</dbReference>
<reference evidence="1" key="1">
    <citation type="journal article" date="2014" name="Int. J. Syst. Evol. Microbiol.">
        <title>Complete genome sequence of Corynebacterium casei LMG S-19264T (=DSM 44701T), isolated from a smear-ripened cheese.</title>
        <authorList>
            <consortium name="US DOE Joint Genome Institute (JGI-PGF)"/>
            <person name="Walter F."/>
            <person name="Albersmeier A."/>
            <person name="Kalinowski J."/>
            <person name="Ruckert C."/>
        </authorList>
    </citation>
    <scope>NUCLEOTIDE SEQUENCE</scope>
    <source>
        <strain evidence="1">CGMCC 1.12919</strain>
    </source>
</reference>
<dbReference type="AlphaFoldDB" id="A0A916UUT1"/>
<name>A0A916UUT1_9HYPH</name>
<proteinExistence type="predicted"/>
<reference evidence="1" key="2">
    <citation type="submission" date="2020-09" db="EMBL/GenBank/DDBJ databases">
        <authorList>
            <person name="Sun Q."/>
            <person name="Zhou Y."/>
        </authorList>
    </citation>
    <scope>NUCLEOTIDE SEQUENCE</scope>
    <source>
        <strain evidence="1">CGMCC 1.12919</strain>
    </source>
</reference>
<comment type="caution">
    <text evidence="1">The sequence shown here is derived from an EMBL/GenBank/DDBJ whole genome shotgun (WGS) entry which is preliminary data.</text>
</comment>
<keyword evidence="2" id="KW-1185">Reference proteome</keyword>
<organism evidence="1 2">
    <name type="scientific">Chelatococcus reniformis</name>
    <dbReference type="NCBI Taxonomy" id="1494448"/>
    <lineage>
        <taxon>Bacteria</taxon>
        <taxon>Pseudomonadati</taxon>
        <taxon>Pseudomonadota</taxon>
        <taxon>Alphaproteobacteria</taxon>
        <taxon>Hyphomicrobiales</taxon>
        <taxon>Chelatococcaceae</taxon>
        <taxon>Chelatococcus</taxon>
    </lineage>
</organism>
<sequence>MGYVVLIYRKHGREPSALVRESLAEAVDLAQRLIQKGKEVAGVAGVGGATFAAPELASLIRQKGQRRR</sequence>
<dbReference type="RefSeq" id="WP_188612108.1">
    <property type="nucleotide sequence ID" value="NZ_BMGG01000010.1"/>
</dbReference>
<evidence type="ECO:0000313" key="2">
    <source>
        <dbReference type="Proteomes" id="UP000637002"/>
    </source>
</evidence>
<accession>A0A916UUT1</accession>
<dbReference type="Proteomes" id="UP000637002">
    <property type="component" value="Unassembled WGS sequence"/>
</dbReference>
<protein>
    <submittedName>
        <fullName evidence="1">Uncharacterized protein</fullName>
    </submittedName>
</protein>